<keyword evidence="4" id="KW-0560">Oxidoreductase</keyword>
<evidence type="ECO:0000256" key="5">
    <source>
        <dbReference type="ARBA" id="ARBA00023004"/>
    </source>
</evidence>
<dbReference type="InterPro" id="IPR011008">
    <property type="entry name" value="Dimeric_a/b-barrel"/>
</dbReference>
<feature type="region of interest" description="Disordered" evidence="6">
    <location>
        <begin position="293"/>
        <end position="316"/>
    </location>
</feature>
<dbReference type="PANTHER" id="PTHR30521:SF0">
    <property type="entry name" value="DYP-TYPE PEROXIDASE FAMILY PROTEIN"/>
    <property type="match status" value="1"/>
</dbReference>
<feature type="compositionally biased region" description="Basic and acidic residues" evidence="6">
    <location>
        <begin position="297"/>
        <end position="307"/>
    </location>
</feature>
<sequence length="496" mass="54316">MSVPAVEYDDIQGLVRFGYRRLTQACFLLLRVTDAQAARDWLARAPISSAMTQEPPPTTALQVAFTCAGLQALGVRPDVVEGFSHEFIVGMASDASRARRLGDLGANDPGGWQWGGSPERLPHVLLMLYAAPGGLDDWQRIVLAQCEQGFEQLGYLDTADMDGVEPFGFADGISEPSIDWLRERPARDEEVDRYSNLSCLGEYLLGYPNEYGAYTDRPLLDADRDPEALLPRAEDAPDKVDLGRNGSYLVLRQLQQDVSGFWRFMDAQVGGDPALRKQLAEEMVGRTMEGEPLVGRTGERIPGEQDPRNSFTYGGDGEGLRCPIGAHIRRSNPRNADLPPGRPGFYSWARRTLGFDATALAADKVSSTRFHRLLRRGREYGSAVSVEQALSPANPGDGTGLHFICLGANIARQFEFVQSAWLAGLRFDGLPGDSDPLTGNHLPRDDGTPTDGFAIPLDSGPDRRVCGLPQFVTVRGGAYFFLPGLRALRYLSKVQP</sequence>
<reference evidence="7" key="1">
    <citation type="submission" date="2023-06" db="EMBL/GenBank/DDBJ databases">
        <authorList>
            <person name="Jiang Y."/>
            <person name="Liu Q."/>
        </authorList>
    </citation>
    <scope>NUCLEOTIDE SEQUENCE</scope>
    <source>
        <strain evidence="7">CGMCC 1.12090</strain>
    </source>
</reference>
<dbReference type="PROSITE" id="PS51404">
    <property type="entry name" value="DYP_PEROXIDASE"/>
    <property type="match status" value="1"/>
</dbReference>
<keyword evidence="2" id="KW-0575">Peroxidase</keyword>
<name>A0ABT8S877_9BURK</name>
<dbReference type="SUPFAM" id="SSF54909">
    <property type="entry name" value="Dimeric alpha+beta barrel"/>
    <property type="match status" value="1"/>
</dbReference>
<keyword evidence="3" id="KW-0479">Metal-binding</keyword>
<gene>
    <name evidence="7" type="ORF">Q2T77_22685</name>
</gene>
<keyword evidence="8" id="KW-1185">Reference proteome</keyword>
<dbReference type="InterPro" id="IPR006314">
    <property type="entry name" value="Dyp_peroxidase"/>
</dbReference>
<proteinExistence type="predicted"/>
<dbReference type="PANTHER" id="PTHR30521">
    <property type="entry name" value="DEFERROCHELATASE/PEROXIDASE"/>
    <property type="match status" value="1"/>
</dbReference>
<accession>A0ABT8S877</accession>
<keyword evidence="5" id="KW-0408">Iron</keyword>
<evidence type="ECO:0000256" key="4">
    <source>
        <dbReference type="ARBA" id="ARBA00023002"/>
    </source>
</evidence>
<dbReference type="EMBL" id="JAUKVY010000017">
    <property type="protein sequence ID" value="MDO1535107.1"/>
    <property type="molecule type" value="Genomic_DNA"/>
</dbReference>
<dbReference type="RefSeq" id="WP_301812818.1">
    <property type="nucleotide sequence ID" value="NZ_JAUJZH010000017.1"/>
</dbReference>
<evidence type="ECO:0000256" key="3">
    <source>
        <dbReference type="ARBA" id="ARBA00022723"/>
    </source>
</evidence>
<evidence type="ECO:0000256" key="2">
    <source>
        <dbReference type="ARBA" id="ARBA00022559"/>
    </source>
</evidence>
<dbReference type="Proteomes" id="UP001169027">
    <property type="component" value="Unassembled WGS sequence"/>
</dbReference>
<evidence type="ECO:0000256" key="1">
    <source>
        <dbReference type="ARBA" id="ARBA00001970"/>
    </source>
</evidence>
<protein>
    <recommendedName>
        <fullName evidence="9">Peroxidase</fullName>
    </recommendedName>
</protein>
<comment type="caution">
    <text evidence="7">The sequence shown here is derived from an EMBL/GenBank/DDBJ whole genome shotgun (WGS) entry which is preliminary data.</text>
</comment>
<evidence type="ECO:0000313" key="8">
    <source>
        <dbReference type="Proteomes" id="UP001169027"/>
    </source>
</evidence>
<evidence type="ECO:0000313" key="7">
    <source>
        <dbReference type="EMBL" id="MDO1535107.1"/>
    </source>
</evidence>
<evidence type="ECO:0000256" key="6">
    <source>
        <dbReference type="SAM" id="MobiDB-lite"/>
    </source>
</evidence>
<evidence type="ECO:0008006" key="9">
    <source>
        <dbReference type="Google" id="ProtNLM"/>
    </source>
</evidence>
<organism evidence="7 8">
    <name type="scientific">Variovorax ginsengisoli</name>
    <dbReference type="NCBI Taxonomy" id="363844"/>
    <lineage>
        <taxon>Bacteria</taxon>
        <taxon>Pseudomonadati</taxon>
        <taxon>Pseudomonadota</taxon>
        <taxon>Betaproteobacteria</taxon>
        <taxon>Burkholderiales</taxon>
        <taxon>Comamonadaceae</taxon>
        <taxon>Variovorax</taxon>
    </lineage>
</organism>
<comment type="cofactor">
    <cofactor evidence="1">
        <name>heme b</name>
        <dbReference type="ChEBI" id="CHEBI:60344"/>
    </cofactor>
</comment>